<dbReference type="AlphaFoldDB" id="A0A7G6E5X8"/>
<accession>A0A7G6E5X8</accession>
<gene>
    <name evidence="2" type="ORF">BR63_15040</name>
</gene>
<evidence type="ECO:0000313" key="3">
    <source>
        <dbReference type="Proteomes" id="UP000515847"/>
    </source>
</evidence>
<feature type="transmembrane region" description="Helical" evidence="1">
    <location>
        <begin position="76"/>
        <end position="93"/>
    </location>
</feature>
<feature type="transmembrane region" description="Helical" evidence="1">
    <location>
        <begin position="21"/>
        <end position="39"/>
    </location>
</feature>
<keyword evidence="3" id="KW-1185">Reference proteome</keyword>
<keyword evidence="1" id="KW-1133">Transmembrane helix</keyword>
<keyword evidence="1" id="KW-0472">Membrane</keyword>
<protein>
    <submittedName>
        <fullName evidence="2">Uncharacterized protein</fullName>
    </submittedName>
</protein>
<dbReference type="Proteomes" id="UP000515847">
    <property type="component" value="Chromosome"/>
</dbReference>
<proteinExistence type="predicted"/>
<sequence>MKRFEINRNEKIEEYVFITQVLFYFLMGILVIRVFHIPYDTPLLWNGNGLLLLFAFLGVIFIKAMQREKNIASKKIDYLVNAIYLIMGCYLLIHERETFFKILLVSSYAVSG</sequence>
<name>A0A7G6E5X8_THEFR</name>
<organism evidence="2 3">
    <name type="scientific">Thermanaerosceptrum fracticalcis</name>
    <dbReference type="NCBI Taxonomy" id="1712410"/>
    <lineage>
        <taxon>Bacteria</taxon>
        <taxon>Bacillati</taxon>
        <taxon>Bacillota</taxon>
        <taxon>Clostridia</taxon>
        <taxon>Eubacteriales</taxon>
        <taxon>Peptococcaceae</taxon>
        <taxon>Thermanaerosceptrum</taxon>
    </lineage>
</organism>
<dbReference type="EMBL" id="CP045798">
    <property type="protein sequence ID" value="QNB47482.1"/>
    <property type="molecule type" value="Genomic_DNA"/>
</dbReference>
<dbReference type="RefSeq" id="WP_034424944.1">
    <property type="nucleotide sequence ID" value="NZ_CP045798.1"/>
</dbReference>
<keyword evidence="1" id="KW-0812">Transmembrane</keyword>
<evidence type="ECO:0000313" key="2">
    <source>
        <dbReference type="EMBL" id="QNB47482.1"/>
    </source>
</evidence>
<feature type="transmembrane region" description="Helical" evidence="1">
    <location>
        <begin position="45"/>
        <end position="64"/>
    </location>
</feature>
<evidence type="ECO:0000256" key="1">
    <source>
        <dbReference type="SAM" id="Phobius"/>
    </source>
</evidence>
<dbReference type="KEGG" id="tfr:BR63_15040"/>
<reference evidence="2 3" key="1">
    <citation type="journal article" date="2019" name="Front. Microbiol.">
        <title>Thermoanaerosceptrum fracticalcis gen. nov. sp. nov., a Novel Fumarate-Fermenting Microorganism From a Deep Fractured Carbonate Aquifer of the US Great Basin.</title>
        <authorList>
            <person name="Hamilton-Brehm S.D."/>
            <person name="Stewart L.E."/>
            <person name="Zavarin M."/>
            <person name="Caldwell M."/>
            <person name="Lawson P.A."/>
            <person name="Onstott T.C."/>
            <person name="Grzymski J."/>
            <person name="Neveux I."/>
            <person name="Lollar B.S."/>
            <person name="Russell C.E."/>
            <person name="Moser D.P."/>
        </authorList>
    </citation>
    <scope>NUCLEOTIDE SEQUENCE [LARGE SCALE GENOMIC DNA]</scope>
    <source>
        <strain evidence="2 3">DRI-13</strain>
    </source>
</reference>